<keyword evidence="4" id="KW-1185">Reference proteome</keyword>
<dbReference type="InterPro" id="IPR011576">
    <property type="entry name" value="Pyridox_Oxase_N"/>
</dbReference>
<feature type="domain" description="Pyridoxamine 5'-phosphate oxidase N-terminal" evidence="2">
    <location>
        <begin position="14"/>
        <end position="131"/>
    </location>
</feature>
<dbReference type="GO" id="GO:0070967">
    <property type="term" value="F:coenzyme F420 binding"/>
    <property type="evidence" value="ECO:0007669"/>
    <property type="project" value="TreeGrafter"/>
</dbReference>
<dbReference type="AlphaFoldDB" id="A0A9W6QY84"/>
<evidence type="ECO:0000259" key="2">
    <source>
        <dbReference type="Pfam" id="PF01243"/>
    </source>
</evidence>
<evidence type="ECO:0000313" key="4">
    <source>
        <dbReference type="Proteomes" id="UP001165136"/>
    </source>
</evidence>
<dbReference type="InterPro" id="IPR052019">
    <property type="entry name" value="F420H2_bilvrd_red/Heme_oxyg"/>
</dbReference>
<comment type="caution">
    <text evidence="3">The sequence shown here is derived from an EMBL/GenBank/DDBJ whole genome shotgun (WGS) entry which is preliminary data.</text>
</comment>
<dbReference type="PANTHER" id="PTHR35176:SF6">
    <property type="entry name" value="HEME OXYGENASE HI_0854-RELATED"/>
    <property type="match status" value="1"/>
</dbReference>
<sequence>MRWTFYGHCMVFTEKEIEYLRQQSLGRLATVGPDNEPQVRPTGYVLNDDGTIDLAGPNLSGSRKWRNIQANPAVAFVVDDMTPDEPGAVKPGWGRGVEVRGHAELLTDHEPPYGDTGFFSREAIRIHPRRILSWHLEAGRLQFTRSVVQASA</sequence>
<dbReference type="NCBIfam" id="TIGR04023">
    <property type="entry name" value="PPOX_MSMEG_5819"/>
    <property type="match status" value="1"/>
</dbReference>
<dbReference type="Pfam" id="PF01243">
    <property type="entry name" value="PNPOx_N"/>
    <property type="match status" value="1"/>
</dbReference>
<dbReference type="InterPro" id="IPR024031">
    <property type="entry name" value="MSMEG_5819/OxyR"/>
</dbReference>
<dbReference type="EMBL" id="BSTI01000001">
    <property type="protein sequence ID" value="GLY64165.1"/>
    <property type="molecule type" value="Genomic_DNA"/>
</dbReference>
<proteinExistence type="predicted"/>
<protein>
    <submittedName>
        <fullName evidence="3">PPOX class F420-dependent oxidoreductase</fullName>
    </submittedName>
</protein>
<gene>
    <name evidence="3" type="ORF">Atai01_07840</name>
</gene>
<reference evidence="3" key="1">
    <citation type="submission" date="2023-03" db="EMBL/GenBank/DDBJ databases">
        <title>Amycolatopsis taiwanensis NBRC 103393.</title>
        <authorList>
            <person name="Ichikawa N."/>
            <person name="Sato H."/>
            <person name="Tonouchi N."/>
        </authorList>
    </citation>
    <scope>NUCLEOTIDE SEQUENCE</scope>
    <source>
        <strain evidence="3">NBRC 103393</strain>
    </source>
</reference>
<dbReference type="InterPro" id="IPR012349">
    <property type="entry name" value="Split_barrel_FMN-bd"/>
</dbReference>
<organism evidence="3 4">
    <name type="scientific">Amycolatopsis taiwanensis</name>
    <dbReference type="NCBI Taxonomy" id="342230"/>
    <lineage>
        <taxon>Bacteria</taxon>
        <taxon>Bacillati</taxon>
        <taxon>Actinomycetota</taxon>
        <taxon>Actinomycetes</taxon>
        <taxon>Pseudonocardiales</taxon>
        <taxon>Pseudonocardiaceae</taxon>
        <taxon>Amycolatopsis</taxon>
    </lineage>
</organism>
<dbReference type="PANTHER" id="PTHR35176">
    <property type="entry name" value="HEME OXYGENASE HI_0854-RELATED"/>
    <property type="match status" value="1"/>
</dbReference>
<accession>A0A9W6QY84</accession>
<dbReference type="Proteomes" id="UP001165136">
    <property type="component" value="Unassembled WGS sequence"/>
</dbReference>
<dbReference type="GO" id="GO:0016627">
    <property type="term" value="F:oxidoreductase activity, acting on the CH-CH group of donors"/>
    <property type="evidence" value="ECO:0007669"/>
    <property type="project" value="TreeGrafter"/>
</dbReference>
<evidence type="ECO:0000256" key="1">
    <source>
        <dbReference type="ARBA" id="ARBA00023002"/>
    </source>
</evidence>
<keyword evidence="1" id="KW-0560">Oxidoreductase</keyword>
<dbReference type="Gene3D" id="2.30.110.10">
    <property type="entry name" value="Electron Transport, Fmn-binding Protein, Chain A"/>
    <property type="match status" value="1"/>
</dbReference>
<dbReference type="GO" id="GO:0005829">
    <property type="term" value="C:cytosol"/>
    <property type="evidence" value="ECO:0007669"/>
    <property type="project" value="TreeGrafter"/>
</dbReference>
<evidence type="ECO:0000313" key="3">
    <source>
        <dbReference type="EMBL" id="GLY64165.1"/>
    </source>
</evidence>
<name>A0A9W6QY84_9PSEU</name>
<dbReference type="SUPFAM" id="SSF50475">
    <property type="entry name" value="FMN-binding split barrel"/>
    <property type="match status" value="1"/>
</dbReference>